<evidence type="ECO:0000259" key="2">
    <source>
        <dbReference type="PROSITE" id="PS50263"/>
    </source>
</evidence>
<organism evidence="3 4">
    <name type="scientific">Geosmithia morbida</name>
    <dbReference type="NCBI Taxonomy" id="1094350"/>
    <lineage>
        <taxon>Eukaryota</taxon>
        <taxon>Fungi</taxon>
        <taxon>Dikarya</taxon>
        <taxon>Ascomycota</taxon>
        <taxon>Pezizomycotina</taxon>
        <taxon>Sordariomycetes</taxon>
        <taxon>Hypocreomycetidae</taxon>
        <taxon>Hypocreales</taxon>
        <taxon>Bionectriaceae</taxon>
        <taxon>Geosmithia</taxon>
    </lineage>
</organism>
<dbReference type="Gene3D" id="3.60.110.10">
    <property type="entry name" value="Carbon-nitrogen hydrolase"/>
    <property type="match status" value="1"/>
</dbReference>
<dbReference type="InterPro" id="IPR036526">
    <property type="entry name" value="C-N_Hydrolase_sf"/>
</dbReference>
<keyword evidence="4" id="KW-1185">Reference proteome</keyword>
<evidence type="ECO:0000313" key="4">
    <source>
        <dbReference type="Proteomes" id="UP000749293"/>
    </source>
</evidence>
<dbReference type="RefSeq" id="XP_035319488.1">
    <property type="nucleotide sequence ID" value="XM_035464818.1"/>
</dbReference>
<proteinExistence type="predicted"/>
<protein>
    <submittedName>
        <fullName evidence="3">Amidohydrolase</fullName>
    </submittedName>
</protein>
<dbReference type="EMBL" id="JAANYQ010000015">
    <property type="protein sequence ID" value="KAF4120836.1"/>
    <property type="molecule type" value="Genomic_DNA"/>
</dbReference>
<dbReference type="PANTHER" id="PTHR43674:SF12">
    <property type="entry name" value="NITRILASE C965.09-RELATED"/>
    <property type="match status" value="1"/>
</dbReference>
<keyword evidence="1" id="KW-0378">Hydrolase</keyword>
<comment type="caution">
    <text evidence="3">The sequence shown here is derived from an EMBL/GenBank/DDBJ whole genome shotgun (WGS) entry which is preliminary data.</text>
</comment>
<dbReference type="AlphaFoldDB" id="A0A9P4YSH4"/>
<name>A0A9P4YSH4_9HYPO</name>
<dbReference type="GO" id="GO:0016811">
    <property type="term" value="F:hydrolase activity, acting on carbon-nitrogen (but not peptide) bonds, in linear amides"/>
    <property type="evidence" value="ECO:0007669"/>
    <property type="project" value="TreeGrafter"/>
</dbReference>
<dbReference type="Proteomes" id="UP000749293">
    <property type="component" value="Unassembled WGS sequence"/>
</dbReference>
<gene>
    <name evidence="3" type="ORF">GMORB2_2840</name>
</gene>
<dbReference type="SUPFAM" id="SSF56317">
    <property type="entry name" value="Carbon-nitrogen hydrolase"/>
    <property type="match status" value="1"/>
</dbReference>
<dbReference type="Pfam" id="PF00795">
    <property type="entry name" value="CN_hydrolase"/>
    <property type="match status" value="1"/>
</dbReference>
<dbReference type="InterPro" id="IPR003010">
    <property type="entry name" value="C-N_Hydrolase"/>
</dbReference>
<dbReference type="PANTHER" id="PTHR43674">
    <property type="entry name" value="NITRILASE C965.09-RELATED"/>
    <property type="match status" value="1"/>
</dbReference>
<feature type="domain" description="CN hydrolase" evidence="2">
    <location>
        <begin position="7"/>
        <end position="312"/>
    </location>
</feature>
<dbReference type="OrthoDB" id="412018at2759"/>
<accession>A0A9P4YSH4</accession>
<reference evidence="3" key="1">
    <citation type="submission" date="2020-03" db="EMBL/GenBank/DDBJ databases">
        <title>Site-based positive gene gene selection in Geosmithia morbida across the United States reveals a broad range of putative effectors and factors for local host and environmental adapation.</title>
        <authorList>
            <person name="Onufrak A."/>
            <person name="Murdoch R.W."/>
            <person name="Gazis R."/>
            <person name="Huff M."/>
            <person name="Staton M."/>
            <person name="Klingeman W."/>
            <person name="Hadziabdic D."/>
        </authorList>
    </citation>
    <scope>NUCLEOTIDE SEQUENCE</scope>
    <source>
        <strain evidence="3">1262</strain>
    </source>
</reference>
<dbReference type="PROSITE" id="PS50263">
    <property type="entry name" value="CN_HYDROLASE"/>
    <property type="match status" value="1"/>
</dbReference>
<dbReference type="GeneID" id="55969070"/>
<evidence type="ECO:0000256" key="1">
    <source>
        <dbReference type="ARBA" id="ARBA00022801"/>
    </source>
</evidence>
<sequence length="352" mass="39003">MSEDRKIIVAAAQLGPIQLETPREKVLQRMLKLLDDASSQGVRLVTFPELALTTFFPRHVLTDEAELAKFFEPESEGEPKALRASPNLKPLFDKAQGLGIDFAVGYAERWTDAAGKKTDYNTMIYYSAIEDSIISKYRKVHLPGSYEPFNRPNFSEQLEKRYFTPGDLGFPAFRAPGLVNDAAKADSKDSTPGKGDPILGMLICNDRRWPEAWRCYGLQGVELVLEGYNTTGYAPQNRGDEEEQYDLAVFHHRLSCQAGSYQNACFSINTAKAGVEDGGLLIAGSVIVAPSGKIVAESKTRDDELVVAEIDLCDCARYKNGVFNFAKHRRVEHYSPIVNQVGAVEIPLLSSK</sequence>
<evidence type="ECO:0000313" key="3">
    <source>
        <dbReference type="EMBL" id="KAF4120836.1"/>
    </source>
</evidence>
<dbReference type="InterPro" id="IPR050345">
    <property type="entry name" value="Aliph_Amidase/BUP"/>
</dbReference>